<proteinExistence type="evidence at transcript level"/>
<feature type="transmembrane region" description="Helical" evidence="1">
    <location>
        <begin position="51"/>
        <end position="70"/>
    </location>
</feature>
<accession>G3MS75</accession>
<evidence type="ECO:0000256" key="1">
    <source>
        <dbReference type="SAM" id="Phobius"/>
    </source>
</evidence>
<name>G3MS75_AMBMU</name>
<keyword evidence="1" id="KW-1133">Transmembrane helix</keyword>
<dbReference type="AlphaFoldDB" id="G3MS75"/>
<sequence length="201" mass="22266">MAAVVYVDILSSRIKCLNIGHVTRGLAFLLGIVMTLYSCICLYLGSVVGGAGISTLLMFGLQLCLMWLRIRDGLRSPHMPLSLEYCHENTSYLQRFPNVTSLNSRKRVQHDGSFVHISPFWSCFFSTCGTVVLGVVISLATGELKKPRASVKHLSRPLVGLWRRLGVMEAKETDQEDVRLDQLAAATLLWKDGDSNPRAIA</sequence>
<feature type="transmembrane region" description="Helical" evidence="1">
    <location>
        <begin position="25"/>
        <end position="45"/>
    </location>
</feature>
<feature type="transmembrane region" description="Helical" evidence="1">
    <location>
        <begin position="114"/>
        <end position="140"/>
    </location>
</feature>
<organism evidence="2">
    <name type="scientific">Amblyomma maculatum</name>
    <name type="common">Gulf Coast tick</name>
    <dbReference type="NCBI Taxonomy" id="34609"/>
    <lineage>
        <taxon>Eukaryota</taxon>
        <taxon>Metazoa</taxon>
        <taxon>Ecdysozoa</taxon>
        <taxon>Arthropoda</taxon>
        <taxon>Chelicerata</taxon>
        <taxon>Arachnida</taxon>
        <taxon>Acari</taxon>
        <taxon>Parasitiformes</taxon>
        <taxon>Ixodida</taxon>
        <taxon>Ixodoidea</taxon>
        <taxon>Ixodidae</taxon>
        <taxon>Amblyomminae</taxon>
        <taxon>Amblyomma</taxon>
    </lineage>
</organism>
<reference evidence="2" key="1">
    <citation type="journal article" date="2011" name="PLoS ONE">
        <title>A deep insight into the sialotranscriptome of the gulf coast tick, Amblyomma maculatum.</title>
        <authorList>
            <person name="Karim S."/>
            <person name="Singh P."/>
            <person name="Ribeiro J.M."/>
        </authorList>
    </citation>
    <scope>NUCLEOTIDE SEQUENCE</scope>
    <source>
        <tissue evidence="2">Salivary gland</tissue>
    </source>
</reference>
<evidence type="ECO:0000313" key="2">
    <source>
        <dbReference type="EMBL" id="AEO36343.1"/>
    </source>
</evidence>
<protein>
    <submittedName>
        <fullName evidence="2">Uncharacterized protein</fullName>
    </submittedName>
</protein>
<keyword evidence="1" id="KW-0472">Membrane</keyword>
<keyword evidence="1" id="KW-0812">Transmembrane</keyword>
<dbReference type="EMBL" id="JO844726">
    <property type="protein sequence ID" value="AEO36343.1"/>
    <property type="molecule type" value="mRNA"/>
</dbReference>